<proteinExistence type="predicted"/>
<name>A0A6C8NEL6_LISMN</name>
<dbReference type="RefSeq" id="WP_150885524.1">
    <property type="nucleotide sequence ID" value="NZ_QDCT01000001.1"/>
</dbReference>
<dbReference type="AlphaFoldDB" id="A0A6C8NEL6"/>
<reference evidence="1" key="1">
    <citation type="submission" date="2018-04" db="EMBL/GenBank/DDBJ databases">
        <title>Genome Analysis of a Prevalent Clone of Listeria monocytogenes Sequence Type 87 in China.</title>
        <authorList>
            <person name="Wang Y."/>
        </authorList>
    </citation>
    <scope>NUCLEOTIDE SEQUENCE</scope>
    <source>
        <strain evidence="1">ICDC_LM0111</strain>
    </source>
</reference>
<protein>
    <submittedName>
        <fullName evidence="1">Uncharacterized protein</fullName>
    </submittedName>
</protein>
<dbReference type="EMBL" id="QDCT01000001">
    <property type="protein sequence ID" value="KAA9596206.1"/>
    <property type="molecule type" value="Genomic_DNA"/>
</dbReference>
<accession>A0A6C8NEL6</accession>
<sequence>MIETKDVITMKVPFPDINSNLATKAHMYLCIEKGMNKSFLSCQTKKPLLLIKTNPPFEYLEEAPDLSRNPFKHTTLISCDSAFCVNGITVDLKLLTSNRRDVCDDIFQKILCKISHPKFSETKIDENQLLKMNSKIKRII</sequence>
<comment type="caution">
    <text evidence="1">The sequence shown here is derived from an EMBL/GenBank/DDBJ whole genome shotgun (WGS) entry which is preliminary data.</text>
</comment>
<organism evidence="1">
    <name type="scientific">Listeria monocytogenes</name>
    <dbReference type="NCBI Taxonomy" id="1639"/>
    <lineage>
        <taxon>Bacteria</taxon>
        <taxon>Bacillati</taxon>
        <taxon>Bacillota</taxon>
        <taxon>Bacilli</taxon>
        <taxon>Bacillales</taxon>
        <taxon>Listeriaceae</taxon>
        <taxon>Listeria</taxon>
    </lineage>
</organism>
<gene>
    <name evidence="1" type="ORF">DCK14_05330</name>
</gene>
<evidence type="ECO:0000313" key="1">
    <source>
        <dbReference type="EMBL" id="KAA9596206.1"/>
    </source>
</evidence>